<dbReference type="Pfam" id="PF00672">
    <property type="entry name" value="HAMP"/>
    <property type="match status" value="1"/>
</dbReference>
<organism evidence="12 13">
    <name type="scientific">Pararhodospirillum oryzae</name>
    <dbReference type="NCBI Taxonomy" id="478448"/>
    <lineage>
        <taxon>Bacteria</taxon>
        <taxon>Pseudomonadati</taxon>
        <taxon>Pseudomonadota</taxon>
        <taxon>Alphaproteobacteria</taxon>
        <taxon>Rhodospirillales</taxon>
        <taxon>Rhodospirillaceae</taxon>
        <taxon>Pararhodospirillum</taxon>
    </lineage>
</organism>
<dbReference type="PROSITE" id="PS50885">
    <property type="entry name" value="HAMP"/>
    <property type="match status" value="1"/>
</dbReference>
<evidence type="ECO:0000256" key="3">
    <source>
        <dbReference type="ARBA" id="ARBA00022692"/>
    </source>
</evidence>
<keyword evidence="2" id="KW-1003">Cell membrane</keyword>
<comment type="subcellular location">
    <subcellularLocation>
        <location evidence="1">Cell membrane</location>
        <topology evidence="1">Multi-pass membrane protein</topology>
    </subcellularLocation>
</comment>
<comment type="similarity">
    <text evidence="7">Belongs to the methyl-accepting chemotaxis (MCP) protein family.</text>
</comment>
<keyword evidence="3 9" id="KW-0812">Transmembrane</keyword>
<dbReference type="GO" id="GO:0005886">
    <property type="term" value="C:plasma membrane"/>
    <property type="evidence" value="ECO:0007669"/>
    <property type="project" value="UniProtKB-SubCell"/>
</dbReference>
<dbReference type="Proteomes" id="UP000321567">
    <property type="component" value="Unassembled WGS sequence"/>
</dbReference>
<dbReference type="CDD" id="cd06225">
    <property type="entry name" value="HAMP"/>
    <property type="match status" value="1"/>
</dbReference>
<evidence type="ECO:0000256" key="1">
    <source>
        <dbReference type="ARBA" id="ARBA00004651"/>
    </source>
</evidence>
<reference evidence="12 13" key="1">
    <citation type="submission" date="2019-07" db="EMBL/GenBank/DDBJ databases">
        <title>Whole genome shotgun sequence of Rhodospirillum oryzae NBRC 107573.</title>
        <authorList>
            <person name="Hosoyama A."/>
            <person name="Uohara A."/>
            <person name="Ohji S."/>
            <person name="Ichikawa N."/>
        </authorList>
    </citation>
    <scope>NUCLEOTIDE SEQUENCE [LARGE SCALE GENOMIC DNA]</scope>
    <source>
        <strain evidence="12 13">NBRC 107573</strain>
    </source>
</reference>
<dbReference type="PRINTS" id="PR00260">
    <property type="entry name" value="CHEMTRNSDUCR"/>
</dbReference>
<dbReference type="GO" id="GO:0004888">
    <property type="term" value="F:transmembrane signaling receptor activity"/>
    <property type="evidence" value="ECO:0007669"/>
    <property type="project" value="InterPro"/>
</dbReference>
<dbReference type="PANTHER" id="PTHR32089">
    <property type="entry name" value="METHYL-ACCEPTING CHEMOTAXIS PROTEIN MCPB"/>
    <property type="match status" value="1"/>
</dbReference>
<dbReference type="InterPro" id="IPR004089">
    <property type="entry name" value="MCPsignal_dom"/>
</dbReference>
<evidence type="ECO:0000259" key="10">
    <source>
        <dbReference type="PROSITE" id="PS50111"/>
    </source>
</evidence>
<dbReference type="EMBL" id="BJZO01000044">
    <property type="protein sequence ID" value="GEO81680.1"/>
    <property type="molecule type" value="Genomic_DNA"/>
</dbReference>
<keyword evidence="6 8" id="KW-0807">Transducer</keyword>
<dbReference type="AlphaFoldDB" id="A0A512H8F6"/>
<sequence>MKTLTIRQQVLLVPLLSVVAVVLVAGFAAFLIHQRIDETHRLQIKSATEVAVTVTQALHAEAEAGSMTDAQAQAVAKNVLRAIRFAGPEYFYVYDYEGKLLAHPILTKLEGTYKLKETRDANGLPTIEELIKAAREGGGFVPFLWPKPGEKDPTRKLGYAGGFDPWGWMIGTGVYVDDVEAETQLVLIELAAGGAVSLALVMLVGLAVTRRLARRLEAQSARMLALAEGDLATPGAKPESDDEIGRMAEALEIFRQRMIENRDLAAAREAEQERRAAEADRLTALAKGFDAAAAQALDVVAQAAAELEKDAGGLSQAAESTAKRSVTVASAAEQASTNVQTVASATEELSASIGEISRQVADSTRIATDAVGEAERTRAHVRGLAEAAQRIGAVVNLITDIAAQTNLLALNATIEAARAGEAGKGFAVVAGEVKHLASQTAKATDEIGEQVTAIQQATATAVAAIDGIAGIINAIRDTTDTIAGAVDQQGIATREIASGVQQAAAGTTLVSQTIAEVNTTVEGTRQASDGLLDAAERLHGECDSLRAQVHTFLAEVRRTA</sequence>
<dbReference type="PROSITE" id="PS50111">
    <property type="entry name" value="CHEMOTAXIS_TRANSDUC_2"/>
    <property type="match status" value="1"/>
</dbReference>
<proteinExistence type="inferred from homology"/>
<protein>
    <submittedName>
        <fullName evidence="12">Chemotaxis protein</fullName>
    </submittedName>
</protein>
<evidence type="ECO:0000256" key="5">
    <source>
        <dbReference type="ARBA" id="ARBA00023136"/>
    </source>
</evidence>
<keyword evidence="4 9" id="KW-1133">Transmembrane helix</keyword>
<feature type="transmembrane region" description="Helical" evidence="9">
    <location>
        <begin position="185"/>
        <end position="208"/>
    </location>
</feature>
<keyword evidence="5 9" id="KW-0472">Membrane</keyword>
<dbReference type="GO" id="GO:0007165">
    <property type="term" value="P:signal transduction"/>
    <property type="evidence" value="ECO:0007669"/>
    <property type="project" value="UniProtKB-KW"/>
</dbReference>
<feature type="domain" description="HAMP" evidence="11">
    <location>
        <begin position="210"/>
        <end position="263"/>
    </location>
</feature>
<evidence type="ECO:0000256" key="6">
    <source>
        <dbReference type="ARBA" id="ARBA00023224"/>
    </source>
</evidence>
<dbReference type="Gene3D" id="3.30.450.20">
    <property type="entry name" value="PAS domain"/>
    <property type="match status" value="1"/>
</dbReference>
<evidence type="ECO:0000256" key="2">
    <source>
        <dbReference type="ARBA" id="ARBA00022475"/>
    </source>
</evidence>
<name>A0A512H8F6_9PROT</name>
<dbReference type="SMART" id="SM00283">
    <property type="entry name" value="MA"/>
    <property type="match status" value="1"/>
</dbReference>
<feature type="domain" description="Methyl-accepting transducer" evidence="10">
    <location>
        <begin position="303"/>
        <end position="525"/>
    </location>
</feature>
<dbReference type="Gene3D" id="6.10.340.10">
    <property type="match status" value="1"/>
</dbReference>
<feature type="transmembrane region" description="Helical" evidence="9">
    <location>
        <begin position="12"/>
        <end position="32"/>
    </location>
</feature>
<gene>
    <name evidence="12" type="ORF">ROR02_18110</name>
</gene>
<dbReference type="Pfam" id="PF17200">
    <property type="entry name" value="sCache_2"/>
    <property type="match status" value="1"/>
</dbReference>
<dbReference type="InterPro" id="IPR004090">
    <property type="entry name" value="Chemotax_Me-accpt_rcpt"/>
</dbReference>
<evidence type="ECO:0000256" key="9">
    <source>
        <dbReference type="SAM" id="Phobius"/>
    </source>
</evidence>
<dbReference type="InterPro" id="IPR003660">
    <property type="entry name" value="HAMP_dom"/>
</dbReference>
<dbReference type="PANTHER" id="PTHR32089:SF112">
    <property type="entry name" value="LYSOZYME-LIKE PROTEIN-RELATED"/>
    <property type="match status" value="1"/>
</dbReference>
<dbReference type="Gene3D" id="1.10.287.950">
    <property type="entry name" value="Methyl-accepting chemotaxis protein"/>
    <property type="match status" value="1"/>
</dbReference>
<comment type="caution">
    <text evidence="12">The sequence shown here is derived from an EMBL/GenBank/DDBJ whole genome shotgun (WGS) entry which is preliminary data.</text>
</comment>
<accession>A0A512H8F6</accession>
<evidence type="ECO:0000256" key="8">
    <source>
        <dbReference type="PROSITE-ProRule" id="PRU00284"/>
    </source>
</evidence>
<keyword evidence="13" id="KW-1185">Reference proteome</keyword>
<dbReference type="SUPFAM" id="SSF58104">
    <property type="entry name" value="Methyl-accepting chemotaxis protein (MCP) signaling domain"/>
    <property type="match status" value="1"/>
</dbReference>
<evidence type="ECO:0000259" key="11">
    <source>
        <dbReference type="PROSITE" id="PS50885"/>
    </source>
</evidence>
<dbReference type="RefSeq" id="WP_147163706.1">
    <property type="nucleotide sequence ID" value="NZ_BJZO01000044.1"/>
</dbReference>
<dbReference type="OrthoDB" id="7260004at2"/>
<evidence type="ECO:0000313" key="13">
    <source>
        <dbReference type="Proteomes" id="UP000321567"/>
    </source>
</evidence>
<evidence type="ECO:0000313" key="12">
    <source>
        <dbReference type="EMBL" id="GEO81680.1"/>
    </source>
</evidence>
<dbReference type="Pfam" id="PF00015">
    <property type="entry name" value="MCPsignal"/>
    <property type="match status" value="1"/>
</dbReference>
<dbReference type="SMART" id="SM01049">
    <property type="entry name" value="Cache_2"/>
    <property type="match status" value="1"/>
</dbReference>
<dbReference type="SMART" id="SM00304">
    <property type="entry name" value="HAMP"/>
    <property type="match status" value="1"/>
</dbReference>
<evidence type="ECO:0000256" key="4">
    <source>
        <dbReference type="ARBA" id="ARBA00022989"/>
    </source>
</evidence>
<evidence type="ECO:0000256" key="7">
    <source>
        <dbReference type="ARBA" id="ARBA00029447"/>
    </source>
</evidence>
<dbReference type="GO" id="GO:0006935">
    <property type="term" value="P:chemotaxis"/>
    <property type="evidence" value="ECO:0007669"/>
    <property type="project" value="InterPro"/>
</dbReference>
<dbReference type="InterPro" id="IPR033480">
    <property type="entry name" value="sCache_2"/>
</dbReference>